<dbReference type="Proteomes" id="UP000199514">
    <property type="component" value="Unassembled WGS sequence"/>
</dbReference>
<evidence type="ECO:0000256" key="2">
    <source>
        <dbReference type="ARBA" id="ARBA00022723"/>
    </source>
</evidence>
<evidence type="ECO:0000313" key="7">
    <source>
        <dbReference type="Proteomes" id="UP000199514"/>
    </source>
</evidence>
<evidence type="ECO:0000256" key="4">
    <source>
        <dbReference type="PROSITE-ProRule" id="PRU00433"/>
    </source>
</evidence>
<keyword evidence="2 4" id="KW-0479">Metal-binding</keyword>
<dbReference type="GO" id="GO:0020037">
    <property type="term" value="F:heme binding"/>
    <property type="evidence" value="ECO:0007669"/>
    <property type="project" value="InterPro"/>
</dbReference>
<dbReference type="AlphaFoldDB" id="A0A1I1KR78"/>
<dbReference type="RefSeq" id="WP_091513404.1">
    <property type="nucleotide sequence ID" value="NZ_FOLE01000007.1"/>
</dbReference>
<dbReference type="InterPro" id="IPR036909">
    <property type="entry name" value="Cyt_c-like_dom_sf"/>
</dbReference>
<keyword evidence="7" id="KW-1185">Reference proteome</keyword>
<keyword evidence="3 4" id="KW-0408">Iron</keyword>
<evidence type="ECO:0000256" key="3">
    <source>
        <dbReference type="ARBA" id="ARBA00023004"/>
    </source>
</evidence>
<dbReference type="PROSITE" id="PS51007">
    <property type="entry name" value="CYTC"/>
    <property type="match status" value="1"/>
</dbReference>
<dbReference type="InterPro" id="IPR009056">
    <property type="entry name" value="Cyt_c-like_dom"/>
</dbReference>
<dbReference type="OrthoDB" id="9796771at2"/>
<gene>
    <name evidence="6" type="ORF">SAMN05421780_107167</name>
</gene>
<evidence type="ECO:0000313" key="6">
    <source>
        <dbReference type="EMBL" id="SFC63095.1"/>
    </source>
</evidence>
<dbReference type="PROSITE" id="PS51257">
    <property type="entry name" value="PROKAR_LIPOPROTEIN"/>
    <property type="match status" value="1"/>
</dbReference>
<dbReference type="GO" id="GO:0009055">
    <property type="term" value="F:electron transfer activity"/>
    <property type="evidence" value="ECO:0007669"/>
    <property type="project" value="InterPro"/>
</dbReference>
<keyword evidence="1 4" id="KW-0349">Heme</keyword>
<dbReference type="STRING" id="927664.SAMN05421780_107167"/>
<evidence type="ECO:0000256" key="1">
    <source>
        <dbReference type="ARBA" id="ARBA00022617"/>
    </source>
</evidence>
<dbReference type="Gene3D" id="1.10.760.10">
    <property type="entry name" value="Cytochrome c-like domain"/>
    <property type="match status" value="1"/>
</dbReference>
<dbReference type="EMBL" id="FOLE01000007">
    <property type="protein sequence ID" value="SFC63095.1"/>
    <property type="molecule type" value="Genomic_DNA"/>
</dbReference>
<reference evidence="6 7" key="1">
    <citation type="submission" date="2016-10" db="EMBL/GenBank/DDBJ databases">
        <authorList>
            <person name="de Groot N.N."/>
        </authorList>
    </citation>
    <scope>NUCLEOTIDE SEQUENCE [LARGE SCALE GENOMIC DNA]</scope>
    <source>
        <strain evidence="6 7">DSM 6793</strain>
    </source>
</reference>
<dbReference type="GO" id="GO:0046872">
    <property type="term" value="F:metal ion binding"/>
    <property type="evidence" value="ECO:0007669"/>
    <property type="project" value="UniProtKB-KW"/>
</dbReference>
<feature type="domain" description="Cytochrome c" evidence="5">
    <location>
        <begin position="124"/>
        <end position="209"/>
    </location>
</feature>
<protein>
    <submittedName>
        <fullName evidence="6">Cytochrome C oxidase, cbb3-type, subunit III</fullName>
    </submittedName>
</protein>
<dbReference type="SUPFAM" id="SSF46626">
    <property type="entry name" value="Cytochrome c"/>
    <property type="match status" value="1"/>
</dbReference>
<sequence>MNLIKKYLLVTTTLSVGLLASCKNDPNDPGLEFAPQMYNSIAYEPMTQIVDSSTEDYNSDRYNVAPMNSHMNMRKPVKGTVPRRFFAGTPRTELAKDIMVYNIPADSIDYAARVLKNPLEKTDANLEAGKVLFTNFCSPCHGAEGKGDGKVAPMYKGVPAGYNAGRYATLSEGHIFHTITHGKGRMWPHGSQIAPDDRWKIVLYVQQLQKQ</sequence>
<proteinExistence type="predicted"/>
<name>A0A1I1KR78_9BACT</name>
<dbReference type="PANTHER" id="PTHR40394">
    <property type="entry name" value="LIPOPROTEIN-RELATED"/>
    <property type="match status" value="1"/>
</dbReference>
<dbReference type="PANTHER" id="PTHR40394:SF2">
    <property type="entry name" value="QUINOL:CYTOCHROME C OXIDOREDUCTASE MEMBRANE PROTEIN"/>
    <property type="match status" value="1"/>
</dbReference>
<evidence type="ECO:0000259" key="5">
    <source>
        <dbReference type="PROSITE" id="PS51007"/>
    </source>
</evidence>
<accession>A0A1I1KR78</accession>
<organism evidence="6 7">
    <name type="scientific">Flexibacter flexilis DSM 6793</name>
    <dbReference type="NCBI Taxonomy" id="927664"/>
    <lineage>
        <taxon>Bacteria</taxon>
        <taxon>Pseudomonadati</taxon>
        <taxon>Bacteroidota</taxon>
        <taxon>Cytophagia</taxon>
        <taxon>Cytophagales</taxon>
        <taxon>Flexibacteraceae</taxon>
        <taxon>Flexibacter</taxon>
    </lineage>
</organism>
<dbReference type="Pfam" id="PF13442">
    <property type="entry name" value="Cytochrome_CBB3"/>
    <property type="match status" value="1"/>
</dbReference>